<dbReference type="PANTHER" id="PTHR21255:SF65">
    <property type="entry name" value="TCTEX1 DOMAIN-CONTAINING PROTEIN 2"/>
    <property type="match status" value="1"/>
</dbReference>
<accession>A0A8S1BXB1</accession>
<dbReference type="Gene3D" id="3.30.1140.40">
    <property type="entry name" value="Tctex-1"/>
    <property type="match status" value="1"/>
</dbReference>
<dbReference type="OrthoDB" id="10248487at2759"/>
<comment type="similarity">
    <text evidence="1">Belongs to the dynein light chain Tctex-type family.</text>
</comment>
<dbReference type="GO" id="GO:0005737">
    <property type="term" value="C:cytoplasm"/>
    <property type="evidence" value="ECO:0007669"/>
    <property type="project" value="TreeGrafter"/>
</dbReference>
<proteinExistence type="inferred from homology"/>
<sequence>MNLYQKMALKNKACNTYHLESAKPFRPCEIKRLVDELLEQTFSAEPFAPNALPGLAQRLATQLREKILEFDFQRYKFVVVVHTMDKMNQGVSIESRPLWDCERDNHVTATFQTKQLLAVATVFAVYYD</sequence>
<dbReference type="EMBL" id="CADEPI010000003">
    <property type="protein sequence ID" value="CAB3360437.1"/>
    <property type="molecule type" value="Genomic_DNA"/>
</dbReference>
<protein>
    <recommendedName>
        <fullName evidence="5">Dynein light chain</fullName>
    </recommendedName>
</protein>
<evidence type="ECO:0008006" key="5">
    <source>
        <dbReference type="Google" id="ProtNLM"/>
    </source>
</evidence>
<gene>
    <name evidence="2" type="ORF">CLODIP_2_CD08885</name>
    <name evidence="3" type="ORF">CLODIP_2_CD10065</name>
</gene>
<name>A0A8S1BXB1_9INSE</name>
<dbReference type="CDD" id="cd21451">
    <property type="entry name" value="DLC-like_TCTEX1D"/>
    <property type="match status" value="1"/>
</dbReference>
<dbReference type="PANTHER" id="PTHR21255">
    <property type="entry name" value="T-COMPLEX-ASSOCIATED-TESTIS-EXPRESSED 1/ DYNEIN LIGHT CHAIN"/>
    <property type="match status" value="1"/>
</dbReference>
<evidence type="ECO:0000256" key="1">
    <source>
        <dbReference type="ARBA" id="ARBA00005361"/>
    </source>
</evidence>
<dbReference type="InterPro" id="IPR038586">
    <property type="entry name" value="Tctex-1-like_sf"/>
</dbReference>
<evidence type="ECO:0000313" key="3">
    <source>
        <dbReference type="EMBL" id="CAB3377018.1"/>
    </source>
</evidence>
<dbReference type="GO" id="GO:0045505">
    <property type="term" value="F:dynein intermediate chain binding"/>
    <property type="evidence" value="ECO:0007669"/>
    <property type="project" value="TreeGrafter"/>
</dbReference>
<evidence type="ECO:0000313" key="2">
    <source>
        <dbReference type="EMBL" id="CAB3360437.1"/>
    </source>
</evidence>
<evidence type="ECO:0000313" key="4">
    <source>
        <dbReference type="Proteomes" id="UP000494165"/>
    </source>
</evidence>
<dbReference type="Proteomes" id="UP000494165">
    <property type="component" value="Unassembled WGS sequence"/>
</dbReference>
<keyword evidence="4" id="KW-1185">Reference proteome</keyword>
<dbReference type="InterPro" id="IPR005334">
    <property type="entry name" value="Tctex-1-like"/>
</dbReference>
<dbReference type="GO" id="GO:0005868">
    <property type="term" value="C:cytoplasmic dynein complex"/>
    <property type="evidence" value="ECO:0007669"/>
    <property type="project" value="TreeGrafter"/>
</dbReference>
<dbReference type="Pfam" id="PF03645">
    <property type="entry name" value="Tctex-1"/>
    <property type="match status" value="1"/>
</dbReference>
<reference evidence="2 4" key="1">
    <citation type="submission" date="2020-04" db="EMBL/GenBank/DDBJ databases">
        <authorList>
            <person name="Alioto T."/>
            <person name="Alioto T."/>
            <person name="Gomez Garrido J."/>
        </authorList>
    </citation>
    <scope>NUCLEOTIDE SEQUENCE [LARGE SCALE GENOMIC DNA]</scope>
</reference>
<comment type="caution">
    <text evidence="2">The sequence shown here is derived from an EMBL/GenBank/DDBJ whole genome shotgun (WGS) entry which is preliminary data.</text>
</comment>
<organism evidence="2 4">
    <name type="scientific">Cloeon dipterum</name>
    <dbReference type="NCBI Taxonomy" id="197152"/>
    <lineage>
        <taxon>Eukaryota</taxon>
        <taxon>Metazoa</taxon>
        <taxon>Ecdysozoa</taxon>
        <taxon>Arthropoda</taxon>
        <taxon>Hexapoda</taxon>
        <taxon>Insecta</taxon>
        <taxon>Pterygota</taxon>
        <taxon>Palaeoptera</taxon>
        <taxon>Ephemeroptera</taxon>
        <taxon>Pisciforma</taxon>
        <taxon>Baetidae</taxon>
        <taxon>Cloeon</taxon>
    </lineage>
</organism>
<dbReference type="EMBL" id="CADEPI010000137">
    <property type="protein sequence ID" value="CAB3377018.1"/>
    <property type="molecule type" value="Genomic_DNA"/>
</dbReference>
<dbReference type="AlphaFoldDB" id="A0A8S1BXB1"/>
<dbReference type="GO" id="GO:0007018">
    <property type="term" value="P:microtubule-based movement"/>
    <property type="evidence" value="ECO:0007669"/>
    <property type="project" value="TreeGrafter"/>
</dbReference>